<dbReference type="Proteomes" id="UP000190625">
    <property type="component" value="Unassembled WGS sequence"/>
</dbReference>
<dbReference type="GO" id="GO:0008360">
    <property type="term" value="P:regulation of cell shape"/>
    <property type="evidence" value="ECO:0007669"/>
    <property type="project" value="UniProtKB-KW"/>
</dbReference>
<comment type="function">
    <text evidence="7">Provides the (R)-glutamate required for cell wall biosynthesis.</text>
</comment>
<keyword evidence="5 7" id="KW-0413">Isomerase</keyword>
<keyword evidence="3 7" id="KW-0133">Cell shape</keyword>
<name>A0A1T4QQF0_9FIRM</name>
<dbReference type="RefSeq" id="WP_078811048.1">
    <property type="nucleotide sequence ID" value="NZ_FUWM01000031.1"/>
</dbReference>
<dbReference type="InterPro" id="IPR015942">
    <property type="entry name" value="Asp/Glu/hydantoin_racemase"/>
</dbReference>
<evidence type="ECO:0000256" key="3">
    <source>
        <dbReference type="ARBA" id="ARBA00022960"/>
    </source>
</evidence>
<dbReference type="PROSITE" id="PS00924">
    <property type="entry name" value="ASP_GLU_RACEMASE_2"/>
    <property type="match status" value="1"/>
</dbReference>
<evidence type="ECO:0000256" key="7">
    <source>
        <dbReference type="HAMAP-Rule" id="MF_00258"/>
    </source>
</evidence>
<dbReference type="AlphaFoldDB" id="A0A1T4QQF0"/>
<keyword evidence="4 7" id="KW-0573">Peptidoglycan synthesis</keyword>
<dbReference type="InterPro" id="IPR004391">
    <property type="entry name" value="Glu_race"/>
</dbReference>
<evidence type="ECO:0000256" key="2">
    <source>
        <dbReference type="ARBA" id="ARBA00013090"/>
    </source>
</evidence>
<sequence>MKSSNPIALFDSGVGGLTVTKEVMEEFPHENVIHFGDTLHLPYGPRAQEQVRSFAFKIIDYLIDVINVKLVIIACNTATAAALKLAKEKFEIPIIGPVKPGAKAAVKETNNQKLGVIATKGTIGSRAYHREIRELSTKVEIFAKACPEFVTLVEKGKVIGSEVEEVVQEYLAPLRAEGVDTLLLGCTHFPYLNKIIQKVMGPEVSLIYPGKEIAIQAREILSKHGLLNKQPQLGKREFYVSNLENISYDFVKVGKEFLELRELEFKKLDIFDE</sequence>
<feature type="active site" description="Proton donor/acceptor" evidence="7">
    <location>
        <position position="75"/>
    </location>
</feature>
<dbReference type="PROSITE" id="PS00923">
    <property type="entry name" value="ASP_GLU_RACEMASE_1"/>
    <property type="match status" value="1"/>
</dbReference>
<dbReference type="Gene3D" id="3.40.50.1860">
    <property type="match status" value="2"/>
</dbReference>
<dbReference type="NCBIfam" id="TIGR00067">
    <property type="entry name" value="glut_race"/>
    <property type="match status" value="1"/>
</dbReference>
<keyword evidence="6 7" id="KW-0961">Cell wall biogenesis/degradation</keyword>
<dbReference type="GO" id="GO:0008881">
    <property type="term" value="F:glutamate racemase activity"/>
    <property type="evidence" value="ECO:0007669"/>
    <property type="project" value="UniProtKB-UniRule"/>
</dbReference>
<comment type="similarity">
    <text evidence="7">Belongs to the aspartate/glutamate racemases family.</text>
</comment>
<evidence type="ECO:0000256" key="6">
    <source>
        <dbReference type="ARBA" id="ARBA00023316"/>
    </source>
</evidence>
<dbReference type="InterPro" id="IPR018187">
    <property type="entry name" value="Asp/Glu_racemase_AS_1"/>
</dbReference>
<dbReference type="HAMAP" id="MF_00258">
    <property type="entry name" value="Glu_racemase"/>
    <property type="match status" value="1"/>
</dbReference>
<organism evidence="8 9">
    <name type="scientific">Selenihalanaerobacter shriftii</name>
    <dbReference type="NCBI Taxonomy" id="142842"/>
    <lineage>
        <taxon>Bacteria</taxon>
        <taxon>Bacillati</taxon>
        <taxon>Bacillota</taxon>
        <taxon>Clostridia</taxon>
        <taxon>Halanaerobiales</taxon>
        <taxon>Halobacteroidaceae</taxon>
        <taxon>Selenihalanaerobacter</taxon>
    </lineage>
</organism>
<feature type="binding site" evidence="7">
    <location>
        <begin position="76"/>
        <end position="77"/>
    </location>
    <ligand>
        <name>substrate</name>
    </ligand>
</feature>
<comment type="catalytic activity">
    <reaction evidence="1 7">
        <text>L-glutamate = D-glutamate</text>
        <dbReference type="Rhea" id="RHEA:12813"/>
        <dbReference type="ChEBI" id="CHEBI:29985"/>
        <dbReference type="ChEBI" id="CHEBI:29986"/>
        <dbReference type="EC" id="5.1.1.3"/>
    </reaction>
</comment>
<keyword evidence="9" id="KW-1185">Reference proteome</keyword>
<evidence type="ECO:0000256" key="1">
    <source>
        <dbReference type="ARBA" id="ARBA00001602"/>
    </source>
</evidence>
<dbReference type="UniPathway" id="UPA00219"/>
<dbReference type="SUPFAM" id="SSF53681">
    <property type="entry name" value="Aspartate/glutamate racemase"/>
    <property type="match status" value="2"/>
</dbReference>
<comment type="pathway">
    <text evidence="7">Cell wall biogenesis; peptidoglycan biosynthesis.</text>
</comment>
<feature type="active site" description="Proton donor/acceptor" evidence="7">
    <location>
        <position position="186"/>
    </location>
</feature>
<dbReference type="PANTHER" id="PTHR21198:SF2">
    <property type="entry name" value="GLUTAMATE RACEMASE"/>
    <property type="match status" value="1"/>
</dbReference>
<dbReference type="InterPro" id="IPR001920">
    <property type="entry name" value="Asp/Glu_race"/>
</dbReference>
<evidence type="ECO:0000256" key="5">
    <source>
        <dbReference type="ARBA" id="ARBA00023235"/>
    </source>
</evidence>
<dbReference type="GO" id="GO:0071555">
    <property type="term" value="P:cell wall organization"/>
    <property type="evidence" value="ECO:0007669"/>
    <property type="project" value="UniProtKB-KW"/>
</dbReference>
<evidence type="ECO:0000313" key="9">
    <source>
        <dbReference type="Proteomes" id="UP000190625"/>
    </source>
</evidence>
<dbReference type="FunFam" id="3.40.50.1860:FF:000001">
    <property type="entry name" value="Glutamate racemase"/>
    <property type="match status" value="1"/>
</dbReference>
<dbReference type="GO" id="GO:0009252">
    <property type="term" value="P:peptidoglycan biosynthetic process"/>
    <property type="evidence" value="ECO:0007669"/>
    <property type="project" value="UniProtKB-UniRule"/>
</dbReference>
<protein>
    <recommendedName>
        <fullName evidence="2 7">Glutamate racemase</fullName>
        <ecNumber evidence="2 7">5.1.1.3</ecNumber>
    </recommendedName>
</protein>
<feature type="binding site" evidence="7">
    <location>
        <begin position="43"/>
        <end position="44"/>
    </location>
    <ligand>
        <name>substrate</name>
    </ligand>
</feature>
<accession>A0A1T4QQF0</accession>
<evidence type="ECO:0000313" key="8">
    <source>
        <dbReference type="EMBL" id="SKA06002.1"/>
    </source>
</evidence>
<dbReference type="PANTHER" id="PTHR21198">
    <property type="entry name" value="GLUTAMATE RACEMASE"/>
    <property type="match status" value="1"/>
</dbReference>
<dbReference type="EMBL" id="FUWM01000031">
    <property type="protein sequence ID" value="SKA06002.1"/>
    <property type="molecule type" value="Genomic_DNA"/>
</dbReference>
<evidence type="ECO:0000256" key="4">
    <source>
        <dbReference type="ARBA" id="ARBA00022984"/>
    </source>
</evidence>
<dbReference type="OrthoDB" id="9801055at2"/>
<dbReference type="InterPro" id="IPR033134">
    <property type="entry name" value="Asp/Glu_racemase_AS_2"/>
</dbReference>
<reference evidence="9" key="1">
    <citation type="submission" date="2017-02" db="EMBL/GenBank/DDBJ databases">
        <authorList>
            <person name="Varghese N."/>
            <person name="Submissions S."/>
        </authorList>
    </citation>
    <scope>NUCLEOTIDE SEQUENCE [LARGE SCALE GENOMIC DNA]</scope>
    <source>
        <strain evidence="9">ATCC BAA-73</strain>
    </source>
</reference>
<dbReference type="Pfam" id="PF01177">
    <property type="entry name" value="Asp_Glu_race"/>
    <property type="match status" value="1"/>
</dbReference>
<feature type="binding site" evidence="7">
    <location>
        <begin position="11"/>
        <end position="12"/>
    </location>
    <ligand>
        <name>substrate</name>
    </ligand>
</feature>
<proteinExistence type="inferred from homology"/>
<dbReference type="EC" id="5.1.1.3" evidence="2 7"/>
<dbReference type="STRING" id="142842.SAMN02745118_02654"/>
<feature type="binding site" evidence="7">
    <location>
        <begin position="187"/>
        <end position="188"/>
    </location>
    <ligand>
        <name>substrate</name>
    </ligand>
</feature>
<gene>
    <name evidence="7" type="primary">murI</name>
    <name evidence="8" type="ORF">SAMN02745118_02654</name>
</gene>